<dbReference type="Proteomes" id="UP001153555">
    <property type="component" value="Unassembled WGS sequence"/>
</dbReference>
<organism evidence="3 4">
    <name type="scientific">Striga hermonthica</name>
    <name type="common">Purple witchweed</name>
    <name type="synonym">Buchnera hermonthica</name>
    <dbReference type="NCBI Taxonomy" id="68872"/>
    <lineage>
        <taxon>Eukaryota</taxon>
        <taxon>Viridiplantae</taxon>
        <taxon>Streptophyta</taxon>
        <taxon>Embryophyta</taxon>
        <taxon>Tracheophyta</taxon>
        <taxon>Spermatophyta</taxon>
        <taxon>Magnoliopsida</taxon>
        <taxon>eudicotyledons</taxon>
        <taxon>Gunneridae</taxon>
        <taxon>Pentapetalae</taxon>
        <taxon>asterids</taxon>
        <taxon>lamiids</taxon>
        <taxon>Lamiales</taxon>
        <taxon>Orobanchaceae</taxon>
        <taxon>Buchnereae</taxon>
        <taxon>Striga</taxon>
    </lineage>
</organism>
<dbReference type="InterPro" id="IPR002213">
    <property type="entry name" value="UDP_glucos_trans"/>
</dbReference>
<comment type="similarity">
    <text evidence="1">Belongs to the UDP-glycosyltransferase family.</text>
</comment>
<dbReference type="PANTHER" id="PTHR11926:SF1412">
    <property type="entry name" value="UDP-GLYCOSYLTRANSFERASE 83A1-LIKE"/>
    <property type="match status" value="1"/>
</dbReference>
<dbReference type="PANTHER" id="PTHR11926">
    <property type="entry name" value="GLUCOSYL/GLUCURONOSYL TRANSFERASES"/>
    <property type="match status" value="1"/>
</dbReference>
<keyword evidence="2" id="KW-0808">Transferase</keyword>
<evidence type="ECO:0000313" key="4">
    <source>
        <dbReference type="Proteomes" id="UP001153555"/>
    </source>
</evidence>
<proteinExistence type="inferred from homology"/>
<evidence type="ECO:0000313" key="3">
    <source>
        <dbReference type="EMBL" id="CAA0814051.1"/>
    </source>
</evidence>
<dbReference type="CDD" id="cd03784">
    <property type="entry name" value="GT1_Gtf-like"/>
    <property type="match status" value="1"/>
</dbReference>
<dbReference type="GO" id="GO:0080044">
    <property type="term" value="F:quercetin 7-O-glucosyltransferase activity"/>
    <property type="evidence" value="ECO:0007669"/>
    <property type="project" value="TreeGrafter"/>
</dbReference>
<dbReference type="AlphaFoldDB" id="A0A9N7MVL1"/>
<sequence>MGKPHAIAVPYPAQGHVLLMLELSQRLAMHGIKVTVVNTDFNHARVTKSLSHSDKLQESVNLVSIPDGLEPWEDRNDIRRLSEGMCQVMLPELEAVIKKLNGKNCTEKVTCVIADGSMTWALGVADKAGLRKVACWTVSGLATASLLSIPKLVSDGIIDSHGRILKHETVRFAPDLPRVHSTNFIWASFGCKSTFDSSKFHSLLKLADRHICNSSFSLETAVLSAYPIITPVGPLLANTGHRKSLGYFWPPDPACLAWLDRHPANSVVYVAFGSFTMFGREQFEELALGLELTGMPFLWVVRGDTEETYPDGFRERVGERGRIVRWAPQQQILSHPSVACFMSHCGWNSTVEGVVCGGVPFVCWPYFADQFMNETYICDEWKIGLRVRKDENGIIGHGEIKDKLESVLSDKSYKERALDLQEKTMDSIRGGKTHENFNYFIEWIKGN</sequence>
<evidence type="ECO:0000256" key="2">
    <source>
        <dbReference type="ARBA" id="ARBA00022679"/>
    </source>
</evidence>
<dbReference type="GO" id="GO:0080043">
    <property type="term" value="F:quercetin 3-O-glucosyltransferase activity"/>
    <property type="evidence" value="ECO:0007669"/>
    <property type="project" value="TreeGrafter"/>
</dbReference>
<dbReference type="OrthoDB" id="5835829at2759"/>
<dbReference type="SUPFAM" id="SSF53756">
    <property type="entry name" value="UDP-Glycosyltransferase/glycogen phosphorylase"/>
    <property type="match status" value="1"/>
</dbReference>
<keyword evidence="4" id="KW-1185">Reference proteome</keyword>
<dbReference type="EMBL" id="CACSLK010012206">
    <property type="protein sequence ID" value="CAA0814051.1"/>
    <property type="molecule type" value="Genomic_DNA"/>
</dbReference>
<dbReference type="FunFam" id="3.40.50.2000:FF:000108">
    <property type="entry name" value="UDP-glycosyltransferase 83A1"/>
    <property type="match status" value="1"/>
</dbReference>
<comment type="caution">
    <text evidence="3">The sequence shown here is derived from an EMBL/GenBank/DDBJ whole genome shotgun (WGS) entry which is preliminary data.</text>
</comment>
<evidence type="ECO:0000256" key="1">
    <source>
        <dbReference type="ARBA" id="ARBA00009995"/>
    </source>
</evidence>
<dbReference type="FunFam" id="3.40.50.2000:FF:000061">
    <property type="entry name" value="UDP-glycosyltransferase 83A1"/>
    <property type="match status" value="1"/>
</dbReference>
<accession>A0A9N7MVL1</accession>
<name>A0A9N7MVL1_STRHE</name>
<reference evidence="3" key="1">
    <citation type="submission" date="2019-12" db="EMBL/GenBank/DDBJ databases">
        <authorList>
            <person name="Scholes J."/>
        </authorList>
    </citation>
    <scope>NUCLEOTIDE SEQUENCE</scope>
</reference>
<dbReference type="Pfam" id="PF00201">
    <property type="entry name" value="UDPGT"/>
    <property type="match status" value="1"/>
</dbReference>
<gene>
    <name evidence="3" type="ORF">SHERM_14382</name>
</gene>
<protein>
    <submittedName>
        <fullName evidence="3">UDP-glycosyltransferase 83A1</fullName>
    </submittedName>
</protein>
<dbReference type="Gene3D" id="3.40.50.2000">
    <property type="entry name" value="Glycogen Phosphorylase B"/>
    <property type="match status" value="2"/>
</dbReference>